<dbReference type="AlphaFoldDB" id="C7QJU0"/>
<dbReference type="EMBL" id="CP001700">
    <property type="protein sequence ID" value="ACU73178.1"/>
    <property type="molecule type" value="Genomic_DNA"/>
</dbReference>
<proteinExistence type="predicted"/>
<evidence type="ECO:0000313" key="2">
    <source>
        <dbReference type="Proteomes" id="UP000000851"/>
    </source>
</evidence>
<dbReference type="InParanoid" id="C7QJU0"/>
<dbReference type="eggNOG" id="ENOG5033UYF">
    <property type="taxonomic scope" value="Bacteria"/>
</dbReference>
<reference evidence="1 2" key="1">
    <citation type="journal article" date="2009" name="Stand. Genomic Sci.">
        <title>Complete genome sequence of Catenulispora acidiphila type strain (ID 139908).</title>
        <authorList>
            <person name="Copeland A."/>
            <person name="Lapidus A."/>
            <person name="Glavina Del Rio T."/>
            <person name="Nolan M."/>
            <person name="Lucas S."/>
            <person name="Chen F."/>
            <person name="Tice H."/>
            <person name="Cheng J.F."/>
            <person name="Bruce D."/>
            <person name="Goodwin L."/>
            <person name="Pitluck S."/>
            <person name="Mikhailova N."/>
            <person name="Pati A."/>
            <person name="Ivanova N."/>
            <person name="Mavromatis K."/>
            <person name="Chen A."/>
            <person name="Palaniappan K."/>
            <person name="Chain P."/>
            <person name="Land M."/>
            <person name="Hauser L."/>
            <person name="Chang Y.J."/>
            <person name="Jeffries C.D."/>
            <person name="Chertkov O."/>
            <person name="Brettin T."/>
            <person name="Detter J.C."/>
            <person name="Han C."/>
            <person name="Ali Z."/>
            <person name="Tindall B.J."/>
            <person name="Goker M."/>
            <person name="Bristow J."/>
            <person name="Eisen J.A."/>
            <person name="Markowitz V."/>
            <person name="Hugenholtz P."/>
            <person name="Kyrpides N.C."/>
            <person name="Klenk H.P."/>
        </authorList>
    </citation>
    <scope>NUCLEOTIDE SEQUENCE [LARGE SCALE GENOMIC DNA]</scope>
    <source>
        <strain evidence="2">DSM 44928 / JCM 14897 / NBRC 102108 / NRRL B-24433 / ID139908</strain>
    </source>
</reference>
<dbReference type="OrthoDB" id="292843at2"/>
<evidence type="ECO:0000313" key="1">
    <source>
        <dbReference type="EMBL" id="ACU73178.1"/>
    </source>
</evidence>
<keyword evidence="2" id="KW-1185">Reference proteome</keyword>
<accession>C7QJU0</accession>
<protein>
    <submittedName>
        <fullName evidence="1">Uncharacterized protein</fullName>
    </submittedName>
</protein>
<dbReference type="HOGENOM" id="CLU_551739_0_0_11"/>
<gene>
    <name evidence="1" type="ordered locus">Caci_4314</name>
</gene>
<organism evidence="1 2">
    <name type="scientific">Catenulispora acidiphila (strain DSM 44928 / JCM 14897 / NBRC 102108 / NRRL B-24433 / ID139908)</name>
    <dbReference type="NCBI Taxonomy" id="479433"/>
    <lineage>
        <taxon>Bacteria</taxon>
        <taxon>Bacillati</taxon>
        <taxon>Actinomycetota</taxon>
        <taxon>Actinomycetes</taxon>
        <taxon>Catenulisporales</taxon>
        <taxon>Catenulisporaceae</taxon>
        <taxon>Catenulispora</taxon>
    </lineage>
</organism>
<name>C7QJU0_CATAD</name>
<dbReference type="STRING" id="479433.Caci_4314"/>
<dbReference type="Proteomes" id="UP000000851">
    <property type="component" value="Chromosome"/>
</dbReference>
<dbReference type="KEGG" id="cai:Caci_4314"/>
<dbReference type="RefSeq" id="WP_015792907.1">
    <property type="nucleotide sequence ID" value="NC_013131.1"/>
</dbReference>
<sequence length="494" mass="54476">MTPKGFDSAESHDQANVLPDALTILTRTSWGDLEHAQGSAGDIPAGLRRFLDDGITARTHAVAKYLEVVNHQNSIYSATTSVALYVAAHLADQRTAALEIICQDGQLRPLRAVLIDWLGLIADDVSDEMLAVGLGHGFQELPAEMRLRSARSAIFQVVVSYVNDPLVIVRTAAVTSALLLLDTPEERRRHQARLAPGVHGVLEQSDDRYHRACALDSLDIWGVDTRQLRADEPSRPYSPRLPRAWATYGGDVDDLPLWLVFRTAVADRFQTVPRGPQAASLFTDRMHLGRDDRGFWRDFSNDILHQDTCGPHTADGVPLLAAIAAADRVPPRHRFDAVELLVDIATVTERHEAECWPDPPPHADFLSEPEARVAVHAHVPELLARWGSECPAVQMALAALAVTFRTERTYPALAARLQRSVDQYPAGTDIGDYVRLILVLASGDDRETLDAVESFTDAYWRGTPREAPLRGRALHLLRQMLVKAKPSVPMTTAS</sequence>